<dbReference type="OrthoDB" id="27885at2157"/>
<geneLocation type="plasmid" evidence="6 11">
    <name>HMPLAS2</name>
</geneLocation>
<protein>
    <recommendedName>
        <fullName evidence="13">HTH iclR-type domain-containing protein</fullName>
    </recommendedName>
</protein>
<reference evidence="5" key="1">
    <citation type="journal article" date="2012" name="Appl. Environ. Microbiol.">
        <title>Identification of the haloarchaeal phasin (PhaP) that functions in polyhydroxyalkanoate accumulation and granule formation in Haloferax mediterranei.</title>
        <authorList>
            <person name="Cai S."/>
            <person name="Cai L."/>
            <person name="Liu H."/>
            <person name="Liu X."/>
            <person name="Han J."/>
            <person name="Zhou J."/>
            <person name="Xiang H."/>
        </authorList>
    </citation>
    <scope>NUCLEOTIDE SEQUENCE</scope>
    <source>
        <strain evidence="5">CGMCC 1.2087</strain>
    </source>
</reference>
<feature type="transmembrane region" description="Helical" evidence="2">
    <location>
        <begin position="251"/>
        <end position="270"/>
    </location>
</feature>
<evidence type="ECO:0000256" key="2">
    <source>
        <dbReference type="SAM" id="Phobius"/>
    </source>
</evidence>
<evidence type="ECO:0000313" key="8">
    <source>
        <dbReference type="EMBL" id="QCQ77224.1"/>
    </source>
</evidence>
<proteinExistence type="predicted"/>
<dbReference type="Proteomes" id="UP000011603">
    <property type="component" value="Unassembled WGS sequence"/>
</dbReference>
<dbReference type="EMBL" id="CP007553">
    <property type="protein sequence ID" value="AHZ24071.1"/>
    <property type="molecule type" value="Genomic_DNA"/>
</dbReference>
<organism evidence="5 9">
    <name type="scientific">Haloferax mediterranei (strain ATCC 33500 / DSM 1411 / JCM 8866 / NBRC 14739 / NCIMB 2177 / R-4)</name>
    <name type="common">Halobacterium mediterranei</name>
    <dbReference type="NCBI Taxonomy" id="523841"/>
    <lineage>
        <taxon>Archaea</taxon>
        <taxon>Methanobacteriati</taxon>
        <taxon>Methanobacteriota</taxon>
        <taxon>Stenosarchaea group</taxon>
        <taxon>Halobacteria</taxon>
        <taxon>Halobacteriales</taxon>
        <taxon>Haloferacaceae</taxon>
        <taxon>Haloferax</taxon>
    </lineage>
</organism>
<reference evidence="7 10" key="3">
    <citation type="journal article" date="2014" name="PLoS Genet.">
        <title>Phylogenetically driven sequencing of extremely halophilic archaea reveals strategies for static and dynamic osmo-response.</title>
        <authorList>
            <person name="Becker E.A."/>
            <person name="Seitzer P.M."/>
            <person name="Tritt A."/>
            <person name="Larsen D."/>
            <person name="Krusor M."/>
            <person name="Yao A.I."/>
            <person name="Wu D."/>
            <person name="Madern D."/>
            <person name="Eisen J.A."/>
            <person name="Darling A.E."/>
            <person name="Facciotti M.T."/>
        </authorList>
    </citation>
    <scope>NUCLEOTIDE SEQUENCE [LARGE SCALE GENOMIC DNA]</scope>
    <source>
        <strain evidence="7">ATCC 33500</strain>
        <strain evidence="10">ATCC 33500 / DSM 1411 / JCM 8866 / NBRC 14739 / NCIMB 2177 / R-4</strain>
    </source>
</reference>
<dbReference type="HOGENOM" id="CLU_048695_0_0_2"/>
<evidence type="ECO:0008006" key="13">
    <source>
        <dbReference type="Google" id="ProtNLM"/>
    </source>
</evidence>
<dbReference type="Pfam" id="PF24036">
    <property type="entry name" value="DUF7345"/>
    <property type="match status" value="1"/>
</dbReference>
<geneLocation type="plasmid" evidence="8 12">
    <name>pHME322</name>
</geneLocation>
<evidence type="ECO:0000256" key="1">
    <source>
        <dbReference type="SAM" id="MobiDB-lite"/>
    </source>
</evidence>
<evidence type="ECO:0000313" key="11">
    <source>
        <dbReference type="Proteomes" id="UP000027075"/>
    </source>
</evidence>
<evidence type="ECO:0000313" key="9">
    <source>
        <dbReference type="Proteomes" id="UP000006469"/>
    </source>
</evidence>
<evidence type="ECO:0000313" key="7">
    <source>
        <dbReference type="EMBL" id="EMA05144.1"/>
    </source>
</evidence>
<evidence type="ECO:0000313" key="12">
    <source>
        <dbReference type="Proteomes" id="UP000299011"/>
    </source>
</evidence>
<sequence>MVWMRVSAFQGEATSCIVVGVAVIVFIGVVTSAFPAEMAAAESTPEPSDTPDSPDAPDSPNSVIDSVAPGAGYDDIIIRIKLGRDGTAHWQVLFRYRLDDAADERAFEQARQNVSNPPGVFIDRMQQAVSRAEARTGRSMHVQNGSVETYTSVPAGRFGVVSYRFEWTNFAATTAENQYVLGDAIRRYQLSENESLWIEWSESFRKVSVSPAPDASQERAVRWDGRQWFQSQNPKVVLVATGTAAREGPPILPAVGVAGLLLAVVLGWYGRSRRRGVETQMRDEETLAVPSDELLSNRECVLQLLEDRGGRMKQQELIEAMEWSRTKTSNVVNEMHEAEQIEVFRLGRENVLALPGEIEI</sequence>
<dbReference type="InterPro" id="IPR055767">
    <property type="entry name" value="DUF7343"/>
</dbReference>
<feature type="domain" description="DUF7345" evidence="4">
    <location>
        <begin position="79"/>
        <end position="203"/>
    </location>
</feature>
<evidence type="ECO:0000313" key="10">
    <source>
        <dbReference type="Proteomes" id="UP000011603"/>
    </source>
</evidence>
<feature type="domain" description="DUF7343" evidence="3">
    <location>
        <begin position="294"/>
        <end position="355"/>
    </location>
</feature>
<keyword evidence="5" id="KW-0614">Plasmid</keyword>
<gene>
    <name evidence="5" type="ordered locus">HFX_5241</name>
    <name evidence="6" type="ORF">BM92_17845</name>
    <name evidence="7" type="ORF">C439_00055</name>
    <name evidence="8" type="ORF">E6P09_18075</name>
</gene>
<reference evidence="5 9" key="2">
    <citation type="journal article" date="2012" name="J. Bacteriol.">
        <title>Complete genome sequence of the metabolically versatile halophilic archaeon Haloferax mediterranei, a poly(3-hydroxybutyrate-co-3-hydroxyvalerate) producer.</title>
        <authorList>
            <person name="Han J."/>
            <person name="Zhang F."/>
            <person name="Hou J."/>
            <person name="Liu X."/>
            <person name="Li M."/>
            <person name="Liu H."/>
            <person name="Cai L."/>
            <person name="Zhang B."/>
            <person name="Chen Y."/>
            <person name="Zhou J."/>
            <person name="Hu S."/>
            <person name="Xiang H."/>
        </authorList>
    </citation>
    <scope>NUCLEOTIDE SEQUENCE [LARGE SCALE GENOMIC DNA]</scope>
    <source>
        <strain evidence="9">ATCC 33500 / DSM 1411 / JCM 8866 / NBRC 14739 / NCIMB 2177 / R-4</strain>
        <strain evidence="5">CGMCC 1.2087</strain>
        <plasmid evidence="9">pHM300</plasmid>
    </source>
</reference>
<evidence type="ECO:0000259" key="4">
    <source>
        <dbReference type="Pfam" id="PF24036"/>
    </source>
</evidence>
<dbReference type="Proteomes" id="UP000027075">
    <property type="component" value="Plasmid HMPLAS2"/>
</dbReference>
<keyword evidence="10" id="KW-1185">Reference proteome</keyword>
<feature type="region of interest" description="Disordered" evidence="1">
    <location>
        <begin position="40"/>
        <end position="67"/>
    </location>
</feature>
<evidence type="ECO:0000259" key="3">
    <source>
        <dbReference type="Pfam" id="PF24034"/>
    </source>
</evidence>
<dbReference type="Proteomes" id="UP000299011">
    <property type="component" value="Plasmid pHME322"/>
</dbReference>
<evidence type="ECO:0000313" key="5">
    <source>
        <dbReference type="EMBL" id="AFK21073.1"/>
    </source>
</evidence>
<dbReference type="EMBL" id="CP001870">
    <property type="protein sequence ID" value="AFK21073.1"/>
    <property type="molecule type" value="Genomic_DNA"/>
</dbReference>
<geneLocation type="plasmid" evidence="5 9">
    <name>pHM300</name>
</geneLocation>
<reference evidence="8 12" key="6">
    <citation type="submission" date="2019-04" db="EMBL/GenBank/DDBJ databases">
        <title>Methylomes of two halophilic Archaea, Haloarcula marismortui and Haloferax mediterranei.</title>
        <authorList>
            <person name="DasSarma S."/>
            <person name="DasSarma P."/>
            <person name="DasSarma S."/>
            <person name="Fomenkov A."/>
            <person name="Vincze T."/>
            <person name="Anton B.P."/>
            <person name="Roberts R.J."/>
        </authorList>
    </citation>
    <scope>NUCLEOTIDE SEQUENCE [LARGE SCALE GENOMIC DNA]</scope>
    <source>
        <strain evidence="8">ATCC 33500</strain>
        <strain evidence="12">ATCC 33500 / DSM 1411 / JCM 8866 / NBRC 14739 / NCIMB 2177 / R-4</strain>
        <plasmid evidence="8 12">pHME322</plasmid>
    </source>
</reference>
<keyword evidence="2" id="KW-1133">Transmembrane helix</keyword>
<dbReference type="AlphaFoldDB" id="I3RA13"/>
<reference evidence="6 11" key="4">
    <citation type="submission" date="2014-04" db="EMBL/GenBank/DDBJ databases">
        <title>Transcriptional profiles of Haloferax mediterranei on the basis of nitrogen availability.</title>
        <authorList>
            <person name="Bautista V."/>
        </authorList>
    </citation>
    <scope>NUCLEOTIDE SEQUENCE [LARGE SCALE GENOMIC DNA]</scope>
    <source>
        <strain evidence="6">ATCC 33500</strain>
        <strain evidence="11">ATCC 33500 / DSM 1411 / JCM 8866 / NBRC 14739 / NCIMB 2177 / R-4</strain>
        <plasmid evidence="6">HMPLAS2</plasmid>
        <plasmid evidence="11">Plasmid HMPLAS2</plasmid>
    </source>
</reference>
<dbReference type="EMBL" id="AOLO01000001">
    <property type="protein sequence ID" value="EMA05144.1"/>
    <property type="molecule type" value="Genomic_DNA"/>
</dbReference>
<evidence type="ECO:0000313" key="6">
    <source>
        <dbReference type="EMBL" id="AHZ24071.1"/>
    </source>
</evidence>
<dbReference type="EMBL" id="CP039141">
    <property type="protein sequence ID" value="QCQ77224.1"/>
    <property type="molecule type" value="Genomic_DNA"/>
</dbReference>
<feature type="compositionally biased region" description="Low complexity" evidence="1">
    <location>
        <begin position="42"/>
        <end position="60"/>
    </location>
</feature>
<dbReference type="InterPro" id="IPR055769">
    <property type="entry name" value="DUF7345"/>
</dbReference>
<dbReference type="PATRIC" id="fig|523841.21.peg.10"/>
<dbReference type="Proteomes" id="UP000006469">
    <property type="component" value="Plasmid pHM300"/>
</dbReference>
<accession>I3RA13</accession>
<name>I3RA13_HALMT</name>
<keyword evidence="2" id="KW-0812">Transmembrane</keyword>
<dbReference type="Pfam" id="PF24034">
    <property type="entry name" value="DUF7343"/>
    <property type="match status" value="1"/>
</dbReference>
<reference evidence="5" key="5">
    <citation type="submission" date="2014-05" db="EMBL/GenBank/DDBJ databases">
        <authorList>
            <person name="Wang L."/>
            <person name="Yang H."/>
            <person name="Xiang H."/>
        </authorList>
    </citation>
    <scope>NUCLEOTIDE SEQUENCE</scope>
    <source>
        <strain evidence="5">CGMCC 1.2087</strain>
        <plasmid evidence="5">pHM300</plasmid>
    </source>
</reference>
<dbReference type="KEGG" id="hme:HFX_5241"/>
<keyword evidence="2" id="KW-0472">Membrane</keyword>